<feature type="transmembrane region" description="Helical" evidence="1">
    <location>
        <begin position="213"/>
        <end position="232"/>
    </location>
</feature>
<proteinExistence type="predicted"/>
<dbReference type="AlphaFoldDB" id="A0A449AUR2"/>
<dbReference type="Proteomes" id="UP000290815">
    <property type="component" value="Chromosome"/>
</dbReference>
<organism evidence="3 4">
    <name type="scientific">Mycoplasmopsis glycophila</name>
    <dbReference type="NCBI Taxonomy" id="171285"/>
    <lineage>
        <taxon>Bacteria</taxon>
        <taxon>Bacillati</taxon>
        <taxon>Mycoplasmatota</taxon>
        <taxon>Mycoplasmoidales</taxon>
        <taxon>Metamycoplasmataceae</taxon>
        <taxon>Mycoplasmopsis</taxon>
    </lineage>
</organism>
<sequence>MRKDSIIQKIYIWRNTNFKSYFDFELKWINLLLTLSLFCYFLVTKKLPVLFLISLMVFINVWLFGWKVLYVLLITTLIIITFFFVRKIIAEKILSSQNVIKKLKVIDITSNKVIASDLFFNQFEFKKPSNIQLDLYENIQIRAKIIKNFKPFNNLIKISLEQIEKIGTWDIRYYFFKYFNNLDPDYKEFTITLLFGFNFNLENPMILKIKELGVLHLIVVSGLHYLILFKTLKLLTNKFDKKGILIFVFLIIYFWFGKKQVSACRAISFILIWNYFPKKIFKKNFLFSKYKLLALIGIINLVWNPFLALKTGFWITYFLAFYWNSQNLKSKKWKIYLETTLISLFINLIFNNEISWSTFLFAPFLTALFECILILSLVLFWAVPIIILLNRIVFQIINILHFMNLSLLVELNSFFYHFIYLSLYSLLTKNFWNSKDLSRKKWWIKYN</sequence>
<evidence type="ECO:0000313" key="3">
    <source>
        <dbReference type="EMBL" id="VEU70210.1"/>
    </source>
</evidence>
<feature type="transmembrane region" description="Helical" evidence="1">
    <location>
        <begin position="21"/>
        <end position="43"/>
    </location>
</feature>
<dbReference type="KEGG" id="mgly:NCTC10194_00212"/>
<feature type="transmembrane region" description="Helical" evidence="1">
    <location>
        <begin position="335"/>
        <end position="354"/>
    </location>
</feature>
<reference evidence="3 4" key="1">
    <citation type="submission" date="2019-01" db="EMBL/GenBank/DDBJ databases">
        <authorList>
            <consortium name="Pathogen Informatics"/>
        </authorList>
    </citation>
    <scope>NUCLEOTIDE SEQUENCE [LARGE SCALE GENOMIC DNA]</scope>
    <source>
        <strain evidence="3 4">NCTC10194</strain>
    </source>
</reference>
<keyword evidence="1" id="KW-0812">Transmembrane</keyword>
<name>A0A449AUR2_9BACT</name>
<dbReference type="InterPro" id="IPR004477">
    <property type="entry name" value="ComEC_N"/>
</dbReference>
<accession>A0A449AUR2</accession>
<protein>
    <recommendedName>
        <fullName evidence="2">ComEC/Rec2-related protein domain-containing protein</fullName>
    </recommendedName>
</protein>
<evidence type="ECO:0000313" key="4">
    <source>
        <dbReference type="Proteomes" id="UP000290815"/>
    </source>
</evidence>
<feature type="domain" description="ComEC/Rec2-related protein" evidence="2">
    <location>
        <begin position="193"/>
        <end position="415"/>
    </location>
</feature>
<keyword evidence="1" id="KW-0472">Membrane</keyword>
<keyword evidence="1" id="KW-1133">Transmembrane helix</keyword>
<gene>
    <name evidence="3" type="ORF">NCTC10194_00212</name>
</gene>
<feature type="transmembrane region" description="Helical" evidence="1">
    <location>
        <begin position="70"/>
        <end position="89"/>
    </location>
</feature>
<feature type="transmembrane region" description="Helical" evidence="1">
    <location>
        <begin position="244"/>
        <end position="273"/>
    </location>
</feature>
<dbReference type="EMBL" id="LR215024">
    <property type="protein sequence ID" value="VEU70210.1"/>
    <property type="molecule type" value="Genomic_DNA"/>
</dbReference>
<evidence type="ECO:0000256" key="1">
    <source>
        <dbReference type="SAM" id="Phobius"/>
    </source>
</evidence>
<keyword evidence="4" id="KW-1185">Reference proteome</keyword>
<dbReference type="RefSeq" id="WP_044888872.1">
    <property type="nucleotide sequence ID" value="NZ_LR215024.1"/>
</dbReference>
<evidence type="ECO:0000259" key="2">
    <source>
        <dbReference type="Pfam" id="PF03772"/>
    </source>
</evidence>
<feature type="transmembrane region" description="Helical" evidence="1">
    <location>
        <begin position="293"/>
        <end position="323"/>
    </location>
</feature>
<feature type="transmembrane region" description="Helical" evidence="1">
    <location>
        <begin position="414"/>
        <end position="432"/>
    </location>
</feature>
<dbReference type="Pfam" id="PF03772">
    <property type="entry name" value="Competence"/>
    <property type="match status" value="1"/>
</dbReference>